<dbReference type="PANTHER" id="PTHR32379:SF1">
    <property type="entry name" value="GUANIDINOACETATE N-METHYLTRANSFERASE"/>
    <property type="match status" value="1"/>
</dbReference>
<gene>
    <name evidence="2" type="ORF">IQ249_23815</name>
</gene>
<dbReference type="InterPro" id="IPR029063">
    <property type="entry name" value="SAM-dependent_MTases_sf"/>
</dbReference>
<dbReference type="CDD" id="cd02440">
    <property type="entry name" value="AdoMet_MTases"/>
    <property type="match status" value="1"/>
</dbReference>
<dbReference type="RefSeq" id="WP_194032015.1">
    <property type="nucleotide sequence ID" value="NZ_JADEWZ010000068.1"/>
</dbReference>
<evidence type="ECO:0000313" key="3">
    <source>
        <dbReference type="Proteomes" id="UP000654482"/>
    </source>
</evidence>
<proteinExistence type="predicted"/>
<accession>A0A8J7JFP9</accession>
<reference evidence="2" key="1">
    <citation type="submission" date="2020-10" db="EMBL/GenBank/DDBJ databases">
        <authorList>
            <person name="Castelo-Branco R."/>
            <person name="Eusebio N."/>
            <person name="Adriana R."/>
            <person name="Vieira A."/>
            <person name="Brugerolle De Fraissinette N."/>
            <person name="Rezende De Castro R."/>
            <person name="Schneider M.P."/>
            <person name="Vasconcelos V."/>
            <person name="Leao P.N."/>
        </authorList>
    </citation>
    <scope>NUCLEOTIDE SEQUENCE</scope>
    <source>
        <strain evidence="2">LEGE 07157</strain>
    </source>
</reference>
<dbReference type="EMBL" id="JADEWZ010000068">
    <property type="protein sequence ID" value="MBE9118920.1"/>
    <property type="molecule type" value="Genomic_DNA"/>
</dbReference>
<dbReference type="GO" id="GO:0006601">
    <property type="term" value="P:creatine biosynthetic process"/>
    <property type="evidence" value="ECO:0007669"/>
    <property type="project" value="TreeGrafter"/>
</dbReference>
<feature type="domain" description="Methyltransferase type 11" evidence="1">
    <location>
        <begin position="64"/>
        <end position="164"/>
    </location>
</feature>
<evidence type="ECO:0000313" key="2">
    <source>
        <dbReference type="EMBL" id="MBE9118920.1"/>
    </source>
</evidence>
<name>A0A8J7JFP9_9CYAN</name>
<dbReference type="SUPFAM" id="SSF53335">
    <property type="entry name" value="S-adenosyl-L-methionine-dependent methyltransferases"/>
    <property type="match status" value="1"/>
</dbReference>
<sequence>MFDKESHPLTKLSFLKQRERWKTEDIHVNDFQLEIAGHPVMETWEEPYMKKLAEIATTNGGRVLEVGFGLGIAASYIQENSIKEHHIIEANNQVFERMKSFAKFAKYRTILHSGFWEEISSNFEDEFFDGILFDTYPIIFEELHTARFSFFSEAYRLLKVGGVFTHYSGELEFTDEYVECLCQARFKKFSSQSVLVNPPRDCLYWRSNRIMAPVIIKT</sequence>
<dbReference type="AlphaFoldDB" id="A0A8J7JFP9"/>
<dbReference type="GO" id="GO:0005737">
    <property type="term" value="C:cytoplasm"/>
    <property type="evidence" value="ECO:0007669"/>
    <property type="project" value="TreeGrafter"/>
</dbReference>
<dbReference type="InterPro" id="IPR051038">
    <property type="entry name" value="RMT2/GAMT_Mtase"/>
</dbReference>
<organism evidence="2 3">
    <name type="scientific">Lusitaniella coriacea LEGE 07157</name>
    <dbReference type="NCBI Taxonomy" id="945747"/>
    <lineage>
        <taxon>Bacteria</taxon>
        <taxon>Bacillati</taxon>
        <taxon>Cyanobacteriota</taxon>
        <taxon>Cyanophyceae</taxon>
        <taxon>Spirulinales</taxon>
        <taxon>Lusitaniellaceae</taxon>
        <taxon>Lusitaniella</taxon>
    </lineage>
</organism>
<dbReference type="GO" id="GO:0030731">
    <property type="term" value="F:guanidinoacetate N-methyltransferase activity"/>
    <property type="evidence" value="ECO:0007669"/>
    <property type="project" value="TreeGrafter"/>
</dbReference>
<evidence type="ECO:0000259" key="1">
    <source>
        <dbReference type="Pfam" id="PF08241"/>
    </source>
</evidence>
<dbReference type="InterPro" id="IPR013216">
    <property type="entry name" value="Methyltransf_11"/>
</dbReference>
<comment type="caution">
    <text evidence="2">The sequence shown here is derived from an EMBL/GenBank/DDBJ whole genome shotgun (WGS) entry which is preliminary data.</text>
</comment>
<dbReference type="PANTHER" id="PTHR32379">
    <property type="entry name" value="GUANIDINOACETATE N-METHYLTRANSFERASE"/>
    <property type="match status" value="1"/>
</dbReference>
<dbReference type="Pfam" id="PF08241">
    <property type="entry name" value="Methyltransf_11"/>
    <property type="match status" value="1"/>
</dbReference>
<protein>
    <recommendedName>
        <fullName evidence="1">Methyltransferase type 11 domain-containing protein</fullName>
    </recommendedName>
</protein>
<dbReference type="Gene3D" id="3.40.50.150">
    <property type="entry name" value="Vaccinia Virus protein VP39"/>
    <property type="match status" value="1"/>
</dbReference>
<dbReference type="Proteomes" id="UP000654482">
    <property type="component" value="Unassembled WGS sequence"/>
</dbReference>
<keyword evidence="3" id="KW-1185">Reference proteome</keyword>